<evidence type="ECO:0000256" key="1">
    <source>
        <dbReference type="SAM" id="Phobius"/>
    </source>
</evidence>
<keyword evidence="1" id="KW-1133">Transmembrane helix</keyword>
<keyword evidence="1" id="KW-0812">Transmembrane</keyword>
<reference evidence="2 3" key="1">
    <citation type="submission" date="2017-11" db="EMBL/GenBank/DDBJ databases">
        <authorList>
            <person name="Founou R.C."/>
            <person name="Founou L."/>
            <person name="Allam M."/>
            <person name="Ismail A."/>
            <person name="Essack S.Y."/>
        </authorList>
    </citation>
    <scope>NUCLEOTIDE SEQUENCE [LARGE SCALE GENOMIC DNA]</scope>
    <source>
        <strain evidence="2 3">G703N2B1</strain>
    </source>
</reference>
<feature type="transmembrane region" description="Helical" evidence="1">
    <location>
        <begin position="7"/>
        <end position="26"/>
    </location>
</feature>
<name>A0A7Z1MZM2_STAAU</name>
<evidence type="ECO:0000313" key="3">
    <source>
        <dbReference type="Proteomes" id="UP000238775"/>
    </source>
</evidence>
<dbReference type="Proteomes" id="UP000238775">
    <property type="component" value="Unassembled WGS sequence"/>
</dbReference>
<dbReference type="AlphaFoldDB" id="A0A7Z1MZM2"/>
<protein>
    <submittedName>
        <fullName evidence="2">Uncharacterized protein</fullName>
    </submittedName>
</protein>
<feature type="transmembrane region" description="Helical" evidence="1">
    <location>
        <begin position="38"/>
        <end position="60"/>
    </location>
</feature>
<sequence length="70" mass="8332">MYFRYRRLYCLLCSSSTCSYLSFHVFLSCYTCNTSDNINYFLISLFIRFNSILYSFNPLYPLVLTTSSSR</sequence>
<accession>A0A7Z1MZM2</accession>
<evidence type="ECO:0000313" key="2">
    <source>
        <dbReference type="EMBL" id="PPJ71290.1"/>
    </source>
</evidence>
<proteinExistence type="predicted"/>
<keyword evidence="1" id="KW-0472">Membrane</keyword>
<gene>
    <name evidence="2" type="ORF">CV021_13245</name>
</gene>
<dbReference type="PROSITE" id="PS51257">
    <property type="entry name" value="PROKAR_LIPOPROTEIN"/>
    <property type="match status" value="1"/>
</dbReference>
<dbReference type="EMBL" id="PGWZ01000484">
    <property type="protein sequence ID" value="PPJ71290.1"/>
    <property type="molecule type" value="Genomic_DNA"/>
</dbReference>
<comment type="caution">
    <text evidence="2">The sequence shown here is derived from an EMBL/GenBank/DDBJ whole genome shotgun (WGS) entry which is preliminary data.</text>
</comment>
<organism evidence="2 3">
    <name type="scientific">Staphylococcus aureus</name>
    <dbReference type="NCBI Taxonomy" id="1280"/>
    <lineage>
        <taxon>Bacteria</taxon>
        <taxon>Bacillati</taxon>
        <taxon>Bacillota</taxon>
        <taxon>Bacilli</taxon>
        <taxon>Bacillales</taxon>
        <taxon>Staphylococcaceae</taxon>
        <taxon>Staphylococcus</taxon>
    </lineage>
</organism>